<dbReference type="AlphaFoldDB" id="A0A918NTJ9"/>
<proteinExistence type="predicted"/>
<keyword evidence="3" id="KW-1185">Reference proteome</keyword>
<feature type="region of interest" description="Disordered" evidence="1">
    <location>
        <begin position="24"/>
        <end position="43"/>
    </location>
</feature>
<comment type="caution">
    <text evidence="2">The sequence shown here is derived from an EMBL/GenBank/DDBJ whole genome shotgun (WGS) entry which is preliminary data.</text>
</comment>
<protein>
    <submittedName>
        <fullName evidence="2">Uncharacterized protein</fullName>
    </submittedName>
</protein>
<evidence type="ECO:0000313" key="2">
    <source>
        <dbReference type="EMBL" id="GGX95011.1"/>
    </source>
</evidence>
<name>A0A918NTJ9_9ACTN</name>
<organism evidence="2 3">
    <name type="scientific">Streptomyces fructofermentans</name>
    <dbReference type="NCBI Taxonomy" id="152141"/>
    <lineage>
        <taxon>Bacteria</taxon>
        <taxon>Bacillati</taxon>
        <taxon>Actinomycetota</taxon>
        <taxon>Actinomycetes</taxon>
        <taxon>Kitasatosporales</taxon>
        <taxon>Streptomycetaceae</taxon>
        <taxon>Streptomyces</taxon>
    </lineage>
</organism>
<sequence length="154" mass="16196">MGLVKGRGTWSWIVPDGLGEIAEPLIPPSKVRPQGGGTRDTPDETLLSSRALAQCCSNAGTQVSERGLTRSWAGSCAAAPGASGAGGTRAQSDWALTGSSRGVLASRYAPTPAAIQTECQHWRTCRELAALRKERARVRSEKGVRWGGRPTLVA</sequence>
<accession>A0A918NTJ9</accession>
<gene>
    <name evidence="2" type="ORF">GCM10010515_72170</name>
</gene>
<dbReference type="Proteomes" id="UP000645555">
    <property type="component" value="Unassembled WGS sequence"/>
</dbReference>
<reference evidence="2" key="2">
    <citation type="submission" date="2020-09" db="EMBL/GenBank/DDBJ databases">
        <authorList>
            <person name="Sun Q."/>
            <person name="Ohkuma M."/>
        </authorList>
    </citation>
    <scope>NUCLEOTIDE SEQUENCE</scope>
    <source>
        <strain evidence="2">JCM 4956</strain>
    </source>
</reference>
<evidence type="ECO:0000313" key="3">
    <source>
        <dbReference type="Proteomes" id="UP000645555"/>
    </source>
</evidence>
<evidence type="ECO:0000256" key="1">
    <source>
        <dbReference type="SAM" id="MobiDB-lite"/>
    </source>
</evidence>
<reference evidence="2" key="1">
    <citation type="journal article" date="2014" name="Int. J. Syst. Evol. Microbiol.">
        <title>Complete genome sequence of Corynebacterium casei LMG S-19264T (=DSM 44701T), isolated from a smear-ripened cheese.</title>
        <authorList>
            <consortium name="US DOE Joint Genome Institute (JGI-PGF)"/>
            <person name="Walter F."/>
            <person name="Albersmeier A."/>
            <person name="Kalinowski J."/>
            <person name="Ruckert C."/>
        </authorList>
    </citation>
    <scope>NUCLEOTIDE SEQUENCE</scope>
    <source>
        <strain evidence="2">JCM 4956</strain>
    </source>
</reference>
<dbReference type="EMBL" id="BMWD01000042">
    <property type="protein sequence ID" value="GGX95011.1"/>
    <property type="molecule type" value="Genomic_DNA"/>
</dbReference>